<dbReference type="EMBL" id="CM011681">
    <property type="protein sequence ID" value="TMS16010.1"/>
    <property type="molecule type" value="Genomic_DNA"/>
</dbReference>
<dbReference type="Proteomes" id="UP000793456">
    <property type="component" value="Chromosome VIII"/>
</dbReference>
<comment type="caution">
    <text evidence="1">The sequence shown here is derived from an EMBL/GenBank/DDBJ whole genome shotgun (WGS) entry which is preliminary data.</text>
</comment>
<evidence type="ECO:0000313" key="2">
    <source>
        <dbReference type="Proteomes" id="UP000793456"/>
    </source>
</evidence>
<sequence>MNIPEEGENKLTEAKLQGYAAVLSIGSTRCKANTLGHSIMQNLPAAVQTICETWNSIHTNEFPNIGSWRNAFANDTIPSESYISAIQAAHLGTLSCQSLPLASSLKHILLSLVRLTGDLIVTEELNPSQVVRTLLPLLLESSTESVAEISSTSLERILGPSESDAFLARIYERLVTGCYNIIANHSDPNSGLDESVLEECLQYLEKQLESSQVRKAMEEFFSFSGELVQIMMATANENLSAKFCNRVLKFFTKLFQLTEKSPNPSLLCLCGSLAQLACVEPSRLQSWLTRMTATPPKDSEQLESSARKPTASAAAHHSYCA</sequence>
<accession>A0ACD3R9E3</accession>
<evidence type="ECO:0000313" key="1">
    <source>
        <dbReference type="EMBL" id="TMS16010.1"/>
    </source>
</evidence>
<name>A0ACD3R9E3_LARCR</name>
<gene>
    <name evidence="1" type="ORF">E3U43_013303</name>
</gene>
<reference evidence="1" key="1">
    <citation type="submission" date="2018-11" db="EMBL/GenBank/DDBJ databases">
        <title>The sequence and de novo assembly of Larimichthys crocea genome using PacBio and Hi-C technologies.</title>
        <authorList>
            <person name="Xu P."/>
            <person name="Chen B."/>
            <person name="Zhou Z."/>
            <person name="Ke Q."/>
            <person name="Wu Y."/>
            <person name="Bai H."/>
            <person name="Pu F."/>
        </authorList>
    </citation>
    <scope>NUCLEOTIDE SEQUENCE</scope>
    <source>
        <tissue evidence="1">Muscle</tissue>
    </source>
</reference>
<organism evidence="1 2">
    <name type="scientific">Larimichthys crocea</name>
    <name type="common">Large yellow croaker</name>
    <name type="synonym">Pseudosciaena crocea</name>
    <dbReference type="NCBI Taxonomy" id="215358"/>
    <lineage>
        <taxon>Eukaryota</taxon>
        <taxon>Metazoa</taxon>
        <taxon>Chordata</taxon>
        <taxon>Craniata</taxon>
        <taxon>Vertebrata</taxon>
        <taxon>Euteleostomi</taxon>
        <taxon>Actinopterygii</taxon>
        <taxon>Neopterygii</taxon>
        <taxon>Teleostei</taxon>
        <taxon>Neoteleostei</taxon>
        <taxon>Acanthomorphata</taxon>
        <taxon>Eupercaria</taxon>
        <taxon>Sciaenidae</taxon>
        <taxon>Larimichthys</taxon>
    </lineage>
</organism>
<proteinExistence type="predicted"/>
<protein>
    <submittedName>
        <fullName evidence="1">Uncharacterized protein</fullName>
    </submittedName>
</protein>
<keyword evidence="2" id="KW-1185">Reference proteome</keyword>